<dbReference type="PANTHER" id="PTHR35468">
    <property type="entry name" value="MYOSIN-LIKE PROTEIN"/>
    <property type="match status" value="1"/>
</dbReference>
<comment type="caution">
    <text evidence="3">The sequence shown here is derived from an EMBL/GenBank/DDBJ whole genome shotgun (WGS) entry which is preliminary data.</text>
</comment>
<keyword evidence="4" id="KW-1185">Reference proteome</keyword>
<feature type="region of interest" description="Disordered" evidence="2">
    <location>
        <begin position="63"/>
        <end position="94"/>
    </location>
</feature>
<feature type="compositionally biased region" description="Basic residues" evidence="2">
    <location>
        <begin position="1"/>
        <end position="10"/>
    </location>
</feature>
<gene>
    <name evidence="3" type="ORF">Nepgr_001875</name>
</gene>
<keyword evidence="1" id="KW-0175">Coiled coil</keyword>
<feature type="region of interest" description="Disordered" evidence="2">
    <location>
        <begin position="1"/>
        <end position="46"/>
    </location>
</feature>
<proteinExistence type="predicted"/>
<dbReference type="AlphaFoldDB" id="A0AAD3RXU0"/>
<evidence type="ECO:0000313" key="3">
    <source>
        <dbReference type="EMBL" id="GMH00036.1"/>
    </source>
</evidence>
<evidence type="ECO:0000256" key="2">
    <source>
        <dbReference type="SAM" id="MobiDB-lite"/>
    </source>
</evidence>
<feature type="compositionally biased region" description="Basic residues" evidence="2">
    <location>
        <begin position="22"/>
        <end position="31"/>
    </location>
</feature>
<name>A0AAD3RXU0_NEPGR</name>
<evidence type="ECO:0000256" key="1">
    <source>
        <dbReference type="SAM" id="Coils"/>
    </source>
</evidence>
<feature type="coiled-coil region" evidence="1">
    <location>
        <begin position="368"/>
        <end position="444"/>
    </location>
</feature>
<reference evidence="3" key="1">
    <citation type="submission" date="2023-05" db="EMBL/GenBank/DDBJ databases">
        <title>Nepenthes gracilis genome sequencing.</title>
        <authorList>
            <person name="Fukushima K."/>
        </authorList>
    </citation>
    <scope>NUCLEOTIDE SEQUENCE</scope>
    <source>
        <strain evidence="3">SING2019-196</strain>
    </source>
</reference>
<protein>
    <submittedName>
        <fullName evidence="3">Uncharacterized protein</fullName>
    </submittedName>
</protein>
<dbReference type="EMBL" id="BSYO01000001">
    <property type="protein sequence ID" value="GMH00036.1"/>
    <property type="molecule type" value="Genomic_DNA"/>
</dbReference>
<sequence length="540" mass="61590">MATTMRRPKWHPPPPPTPRILHLPRRTRRKQPTNETIQGPRRPRIGKLETLFDQERRFANSAPPLVLLNSGERGGRGSVVEESEEERESGGDGTLEEKWRFQAEILRAECKLLRIEREIVVKKSERERVFIEKTLKSAVHALISGKKKIREGKSVNAVFEEEIEELAKKLVELQRSSRLRDVGGLQNCSKFEKQASHLQKKLEKLGTFADEKCVKKIHKMEGKSSCIHGARDVVADELCVENIQEIERYSSSFHGAEDGGDGDPASNHKCNRFADVEILRGKMEGLSKGKFLKKMEEEFGSIMSTNDNCSVVNPSSTSRRFDLSDLPSASLRQSLQETKSVDFKGCSCHCKAIVTRIMEQVRAETEQWSQMQGMLEQVREEMEELQASQYFWEDRALDSDHKIQSLNSSVQEWKQKALSLEMRENQLQKQVKMLQEELETLRMRQGSEGMESKELGPVSSETSPYVKEKRVLTCRVKVNNQTSENGCTRKDGWTQGRKILHRSSSRLLSPNRLPFHDIGNLSLFNEAEQQKVGVATGDQL</sequence>
<accession>A0AAD3RXU0</accession>
<dbReference type="PANTHER" id="PTHR35468:SF1">
    <property type="entry name" value="MYOSIN-LIKE PROTEIN"/>
    <property type="match status" value="1"/>
</dbReference>
<evidence type="ECO:0000313" key="4">
    <source>
        <dbReference type="Proteomes" id="UP001279734"/>
    </source>
</evidence>
<organism evidence="3 4">
    <name type="scientific">Nepenthes gracilis</name>
    <name type="common">Slender pitcher plant</name>
    <dbReference type="NCBI Taxonomy" id="150966"/>
    <lineage>
        <taxon>Eukaryota</taxon>
        <taxon>Viridiplantae</taxon>
        <taxon>Streptophyta</taxon>
        <taxon>Embryophyta</taxon>
        <taxon>Tracheophyta</taxon>
        <taxon>Spermatophyta</taxon>
        <taxon>Magnoliopsida</taxon>
        <taxon>eudicotyledons</taxon>
        <taxon>Gunneridae</taxon>
        <taxon>Pentapetalae</taxon>
        <taxon>Caryophyllales</taxon>
        <taxon>Nepenthaceae</taxon>
        <taxon>Nepenthes</taxon>
    </lineage>
</organism>
<dbReference type="Proteomes" id="UP001279734">
    <property type="component" value="Unassembled WGS sequence"/>
</dbReference>